<keyword evidence="1" id="KW-0812">Transmembrane</keyword>
<name>A0A5J6YEP3_9POAL</name>
<gene>
    <name evidence="2" type="primary">ORF131</name>
</gene>
<sequence>MCAFYFHMSFTYVMVGWEGTANDSRIFLETITEPENGHYRHRKNTILWTQALRLCLAFILLLTVGSGTTCVIIEKKAVSRPQERFNYLHSSLRNVIERCFGVPFSYSQGHALFLVEAEVHCTCLLCYQKLY</sequence>
<geneLocation type="mitochondrion" evidence="2"/>
<reference evidence="2" key="1">
    <citation type="submission" date="2018-11" db="EMBL/GenBank/DDBJ databases">
        <title>Complete mitochondrial genome sequencing and phylogenetic Analysis of Cynodon dactylon Cynodon transvaalensis.</title>
        <authorList>
            <person name="Huang S."/>
            <person name="Shi Y."/>
            <person name="Jiang S."/>
            <person name="Zhou X."/>
            <person name="Liang J."/>
        </authorList>
    </citation>
    <scope>NUCLEOTIDE SEQUENCE</scope>
</reference>
<accession>A0A5J6YEP3</accession>
<feature type="transmembrane region" description="Helical" evidence="1">
    <location>
        <begin position="51"/>
        <end position="73"/>
    </location>
</feature>
<keyword evidence="1" id="KW-0472">Membrane</keyword>
<dbReference type="AlphaFoldDB" id="A0A5J6YEP3"/>
<protein>
    <submittedName>
        <fullName evidence="2">Uncharacterized protein</fullName>
    </submittedName>
</protein>
<dbReference type="EMBL" id="MK175054">
    <property type="protein sequence ID" value="QFO90909.1"/>
    <property type="molecule type" value="Genomic_DNA"/>
</dbReference>
<proteinExistence type="predicted"/>
<keyword evidence="2" id="KW-0496">Mitochondrion</keyword>
<keyword evidence="1" id="KW-1133">Transmembrane helix</keyword>
<organism evidence="2">
    <name type="scientific">Cynodon dactylon x Cynodon transvaalensis</name>
    <dbReference type="NCBI Taxonomy" id="1920021"/>
    <lineage>
        <taxon>Eukaryota</taxon>
        <taxon>Viridiplantae</taxon>
        <taxon>Streptophyta</taxon>
        <taxon>Embryophyta</taxon>
        <taxon>Tracheophyta</taxon>
        <taxon>Spermatophyta</taxon>
        <taxon>Magnoliopsida</taxon>
        <taxon>Liliopsida</taxon>
        <taxon>Poales</taxon>
        <taxon>Poaceae</taxon>
        <taxon>PACMAD clade</taxon>
        <taxon>Chloridoideae</taxon>
        <taxon>Cynodonteae</taxon>
        <taxon>Eleusininae</taxon>
        <taxon>Cynodon</taxon>
    </lineage>
</organism>
<evidence type="ECO:0000313" key="2">
    <source>
        <dbReference type="EMBL" id="QFO90909.1"/>
    </source>
</evidence>
<evidence type="ECO:0000256" key="1">
    <source>
        <dbReference type="SAM" id="Phobius"/>
    </source>
</evidence>